<organism evidence="5 6">
    <name type="scientific">Glossina brevipalpis</name>
    <dbReference type="NCBI Taxonomy" id="37001"/>
    <lineage>
        <taxon>Eukaryota</taxon>
        <taxon>Metazoa</taxon>
        <taxon>Ecdysozoa</taxon>
        <taxon>Arthropoda</taxon>
        <taxon>Hexapoda</taxon>
        <taxon>Insecta</taxon>
        <taxon>Pterygota</taxon>
        <taxon>Neoptera</taxon>
        <taxon>Endopterygota</taxon>
        <taxon>Diptera</taxon>
        <taxon>Brachycera</taxon>
        <taxon>Muscomorpha</taxon>
        <taxon>Hippoboscoidea</taxon>
        <taxon>Glossinidae</taxon>
        <taxon>Glossina</taxon>
    </lineage>
</organism>
<dbReference type="PANTHER" id="PTHR10545">
    <property type="entry name" value="DIAMINE N-ACETYLTRANSFERASE"/>
    <property type="match status" value="1"/>
</dbReference>
<name>A0A1A9W2C4_9MUSC</name>
<dbReference type="InterPro" id="IPR016181">
    <property type="entry name" value="Acyl_CoA_acyltransferase"/>
</dbReference>
<evidence type="ECO:0000259" key="4">
    <source>
        <dbReference type="PROSITE" id="PS51186"/>
    </source>
</evidence>
<dbReference type="VEuPathDB" id="VectorBase:GBRI003884"/>
<dbReference type="PANTHER" id="PTHR10545:SF29">
    <property type="entry name" value="GH14572P-RELATED"/>
    <property type="match status" value="1"/>
</dbReference>
<reference evidence="6" key="1">
    <citation type="submission" date="2014-03" db="EMBL/GenBank/DDBJ databases">
        <authorList>
            <person name="Aksoy S."/>
            <person name="Warren W."/>
            <person name="Wilson R.K."/>
        </authorList>
    </citation>
    <scope>NUCLEOTIDE SEQUENCE [LARGE SCALE GENOMIC DNA]</scope>
    <source>
        <strain evidence="6">IAEA</strain>
    </source>
</reference>
<dbReference type="InterPro" id="IPR000182">
    <property type="entry name" value="GNAT_dom"/>
</dbReference>
<accession>A0A1A9W2C4</accession>
<dbReference type="Proteomes" id="UP000091820">
    <property type="component" value="Unassembled WGS sequence"/>
</dbReference>
<sequence>MTSEKKFTFRRADQNDIITVQEMIQELADYEKMSDGPKQSVEDLKRDSGLTGQTEYCHIYVLDYLKNPNEKIIIGYAICYFSYSTWLGKSYFLEDIYVRPAYRGLGAGAHMFREIAAIALANQCKRVDFHVLSWNPATEFYKKFGASDLTETESWHFYRLNEKGIRQAVKTLNNI</sequence>
<dbReference type="InterPro" id="IPR051016">
    <property type="entry name" value="Diverse_Substrate_AcTransf"/>
</dbReference>
<evidence type="ECO:0000256" key="3">
    <source>
        <dbReference type="ARBA" id="ARBA00023315"/>
    </source>
</evidence>
<evidence type="ECO:0000256" key="1">
    <source>
        <dbReference type="ARBA" id="ARBA00008694"/>
    </source>
</evidence>
<proteinExistence type="inferred from homology"/>
<dbReference type="PROSITE" id="PS51186">
    <property type="entry name" value="GNAT"/>
    <property type="match status" value="1"/>
</dbReference>
<keyword evidence="2" id="KW-0808">Transferase</keyword>
<dbReference type="EnsemblMetazoa" id="GBRI003884-RA">
    <property type="protein sequence ID" value="GBRI003884-PA"/>
    <property type="gene ID" value="GBRI003884"/>
</dbReference>
<comment type="similarity">
    <text evidence="1">Belongs to the acetyltransferase family.</text>
</comment>
<reference evidence="5" key="2">
    <citation type="submission" date="2020-05" db="UniProtKB">
        <authorList>
            <consortium name="EnsemblMetazoa"/>
        </authorList>
    </citation>
    <scope>IDENTIFICATION</scope>
    <source>
        <strain evidence="5">IAEA</strain>
    </source>
</reference>
<keyword evidence="6" id="KW-1185">Reference proteome</keyword>
<dbReference type="CDD" id="cd04301">
    <property type="entry name" value="NAT_SF"/>
    <property type="match status" value="1"/>
</dbReference>
<evidence type="ECO:0000256" key="2">
    <source>
        <dbReference type="ARBA" id="ARBA00022679"/>
    </source>
</evidence>
<dbReference type="FunFam" id="3.40.630.30:FF:000064">
    <property type="entry name" value="GNAT family acetyltransferase"/>
    <property type="match status" value="1"/>
</dbReference>
<dbReference type="AlphaFoldDB" id="A0A1A9W2C4"/>
<evidence type="ECO:0000313" key="6">
    <source>
        <dbReference type="Proteomes" id="UP000091820"/>
    </source>
</evidence>
<evidence type="ECO:0000313" key="5">
    <source>
        <dbReference type="EnsemblMetazoa" id="GBRI003884-PA"/>
    </source>
</evidence>
<dbReference type="Pfam" id="PF00583">
    <property type="entry name" value="Acetyltransf_1"/>
    <property type="match status" value="1"/>
</dbReference>
<protein>
    <recommendedName>
        <fullName evidence="4">N-acetyltransferase domain-containing protein</fullName>
    </recommendedName>
</protein>
<dbReference type="GO" id="GO:0008080">
    <property type="term" value="F:N-acetyltransferase activity"/>
    <property type="evidence" value="ECO:0007669"/>
    <property type="project" value="TreeGrafter"/>
</dbReference>
<keyword evidence="3" id="KW-0012">Acyltransferase</keyword>
<dbReference type="SUPFAM" id="SSF55729">
    <property type="entry name" value="Acyl-CoA N-acyltransferases (Nat)"/>
    <property type="match status" value="1"/>
</dbReference>
<dbReference type="Gene3D" id="3.40.630.30">
    <property type="match status" value="1"/>
</dbReference>
<feature type="domain" description="N-acetyltransferase" evidence="4">
    <location>
        <begin position="7"/>
        <end position="164"/>
    </location>
</feature>
<dbReference type="STRING" id="37001.A0A1A9W2C4"/>